<sequence>MHLLIVLGSPRKNGNSEILAQHVAKGMEDGGGTVEYIRLGGLTISPCQGCGGCEKTGECVIKDDMGAIYERADAADRILVASPVYFYALTAQTKAFIDRFQARWSRRYLLDNRFRMEEGRKGYLLSVAATKGAKVFDCSLLTMRYFYEAMDMAFADSFLLKGVDQRGAVRNFPEELVRAEAFGRDIAIGAH</sequence>
<name>A0A840V0R3_9BACT</name>
<comment type="caution">
    <text evidence="4">The sequence shown here is derived from an EMBL/GenBank/DDBJ whole genome shotgun (WGS) entry which is preliminary data.</text>
</comment>
<dbReference type="RefSeq" id="WP_183349152.1">
    <property type="nucleotide sequence ID" value="NZ_JACHEO010000004.1"/>
</dbReference>
<dbReference type="InterPro" id="IPR051796">
    <property type="entry name" value="ISF_SsuE-like"/>
</dbReference>
<evidence type="ECO:0000256" key="2">
    <source>
        <dbReference type="ARBA" id="ARBA00022643"/>
    </source>
</evidence>
<keyword evidence="5" id="KW-1185">Reference proteome</keyword>
<evidence type="ECO:0000256" key="1">
    <source>
        <dbReference type="ARBA" id="ARBA00022630"/>
    </source>
</evidence>
<dbReference type="Proteomes" id="UP000539642">
    <property type="component" value="Unassembled WGS sequence"/>
</dbReference>
<feature type="domain" description="NADPH-dependent FMN reductase-like" evidence="3">
    <location>
        <begin position="1"/>
        <end position="140"/>
    </location>
</feature>
<evidence type="ECO:0000313" key="4">
    <source>
        <dbReference type="EMBL" id="MBB5347410.1"/>
    </source>
</evidence>
<gene>
    <name evidence="4" type="ORF">HNQ81_001126</name>
</gene>
<dbReference type="PANTHER" id="PTHR43278:SF2">
    <property type="entry name" value="IRON-SULFUR FLAVOPROTEIN"/>
    <property type="match status" value="1"/>
</dbReference>
<dbReference type="EMBL" id="JACHEO010000004">
    <property type="protein sequence ID" value="MBB5347410.1"/>
    <property type="molecule type" value="Genomic_DNA"/>
</dbReference>
<dbReference type="InterPro" id="IPR005025">
    <property type="entry name" value="FMN_Rdtase-like_dom"/>
</dbReference>
<dbReference type="Gene3D" id="3.40.50.360">
    <property type="match status" value="1"/>
</dbReference>
<accession>A0A840V0R3</accession>
<protein>
    <submittedName>
        <fullName evidence="4">Multimeric flavodoxin WrbA</fullName>
    </submittedName>
</protein>
<keyword evidence="2" id="KW-0288">FMN</keyword>
<reference evidence="4 5" key="1">
    <citation type="submission" date="2020-08" db="EMBL/GenBank/DDBJ databases">
        <title>Genomic Encyclopedia of Type Strains, Phase IV (KMG-IV): sequencing the most valuable type-strain genomes for metagenomic binning, comparative biology and taxonomic classification.</title>
        <authorList>
            <person name="Goeker M."/>
        </authorList>
    </citation>
    <scope>NUCLEOTIDE SEQUENCE [LARGE SCALE GENOMIC DNA]</scope>
    <source>
        <strain evidence="4 5">DSM 28570</strain>
    </source>
</reference>
<evidence type="ECO:0000313" key="5">
    <source>
        <dbReference type="Proteomes" id="UP000539642"/>
    </source>
</evidence>
<evidence type="ECO:0000259" key="3">
    <source>
        <dbReference type="Pfam" id="PF03358"/>
    </source>
</evidence>
<dbReference type="SUPFAM" id="SSF52218">
    <property type="entry name" value="Flavoproteins"/>
    <property type="match status" value="1"/>
</dbReference>
<keyword evidence="1" id="KW-0285">Flavoprotein</keyword>
<proteinExistence type="predicted"/>
<dbReference type="AlphaFoldDB" id="A0A840V0R3"/>
<dbReference type="InterPro" id="IPR029039">
    <property type="entry name" value="Flavoprotein-like_sf"/>
</dbReference>
<dbReference type="GO" id="GO:0016491">
    <property type="term" value="F:oxidoreductase activity"/>
    <property type="evidence" value="ECO:0007669"/>
    <property type="project" value="InterPro"/>
</dbReference>
<organism evidence="4 5">
    <name type="scientific">Desulfoprunum benzoelyticum</name>
    <dbReference type="NCBI Taxonomy" id="1506996"/>
    <lineage>
        <taxon>Bacteria</taxon>
        <taxon>Pseudomonadati</taxon>
        <taxon>Thermodesulfobacteriota</taxon>
        <taxon>Desulfobulbia</taxon>
        <taxon>Desulfobulbales</taxon>
        <taxon>Desulfobulbaceae</taxon>
        <taxon>Desulfoprunum</taxon>
    </lineage>
</organism>
<dbReference type="PANTHER" id="PTHR43278">
    <property type="entry name" value="NAD(P)H-DEPENDENT FMN-CONTAINING OXIDOREDUCTASE YWQN-RELATED"/>
    <property type="match status" value="1"/>
</dbReference>
<dbReference type="Pfam" id="PF03358">
    <property type="entry name" value="FMN_red"/>
    <property type="match status" value="1"/>
</dbReference>